<evidence type="ECO:0000313" key="2">
    <source>
        <dbReference type="Proteomes" id="UP000615455"/>
    </source>
</evidence>
<evidence type="ECO:0000313" key="1">
    <source>
        <dbReference type="EMBL" id="GFZ94164.1"/>
    </source>
</evidence>
<accession>A0ABQ1F047</accession>
<gene>
    <name evidence="1" type="ORF">GCM10008018_45760</name>
</gene>
<dbReference type="Proteomes" id="UP000615455">
    <property type="component" value="Unassembled WGS sequence"/>
</dbReference>
<comment type="caution">
    <text evidence="1">The sequence shown here is derived from an EMBL/GenBank/DDBJ whole genome shotgun (WGS) entry which is preliminary data.</text>
</comment>
<dbReference type="EMBL" id="BMHE01000027">
    <property type="protein sequence ID" value="GFZ94164.1"/>
    <property type="molecule type" value="Genomic_DNA"/>
</dbReference>
<name>A0ABQ1F047_9BACL</name>
<keyword evidence="2" id="KW-1185">Reference proteome</keyword>
<organism evidence="1 2">
    <name type="scientific">Paenibacillus marchantiophytorum</name>
    <dbReference type="NCBI Taxonomy" id="1619310"/>
    <lineage>
        <taxon>Bacteria</taxon>
        <taxon>Bacillati</taxon>
        <taxon>Bacillota</taxon>
        <taxon>Bacilli</taxon>
        <taxon>Bacillales</taxon>
        <taxon>Paenibacillaceae</taxon>
        <taxon>Paenibacillus</taxon>
    </lineage>
</organism>
<proteinExistence type="predicted"/>
<protein>
    <submittedName>
        <fullName evidence="1">Uncharacterized protein</fullName>
    </submittedName>
</protein>
<sequence>MFVSPQLLTYAAENKPINSSNHISKLKLEGFRCMVSNIKKLNVYCIHNTNMTIKFPELQNHRLPE</sequence>
<reference evidence="2" key="1">
    <citation type="journal article" date="2019" name="Int. J. Syst. Evol. Microbiol.">
        <title>The Global Catalogue of Microorganisms (GCM) 10K type strain sequencing project: providing services to taxonomists for standard genome sequencing and annotation.</title>
        <authorList>
            <consortium name="The Broad Institute Genomics Platform"/>
            <consortium name="The Broad Institute Genome Sequencing Center for Infectious Disease"/>
            <person name="Wu L."/>
            <person name="Ma J."/>
        </authorList>
    </citation>
    <scope>NUCLEOTIDE SEQUENCE [LARGE SCALE GENOMIC DNA]</scope>
    <source>
        <strain evidence="2">CGMCC 1.15043</strain>
    </source>
</reference>